<dbReference type="RefSeq" id="WP_108404739.1">
    <property type="nucleotide sequence ID" value="NZ_CP026948.1"/>
</dbReference>
<protein>
    <submittedName>
        <fullName evidence="1">Uncharacterized protein</fullName>
    </submittedName>
</protein>
<dbReference type="Proteomes" id="UP000244754">
    <property type="component" value="Chromosome"/>
</dbReference>
<dbReference type="AlphaFoldDB" id="A0A2S0WG30"/>
<name>A0A2S0WG30_9CORY</name>
<keyword evidence="2" id="KW-1185">Reference proteome</keyword>
<dbReference type="KEGG" id="clia:C3E79_09805"/>
<gene>
    <name evidence="1" type="ORF">C3E79_09805</name>
</gene>
<reference evidence="2" key="1">
    <citation type="submission" date="2018-01" db="EMBL/GenBank/DDBJ databases">
        <authorList>
            <person name="Li J."/>
        </authorList>
    </citation>
    <scope>NUCLEOTIDE SEQUENCE [LARGE SCALE GENOMIC DNA]</scope>
    <source>
        <strain evidence="2">2184</strain>
    </source>
</reference>
<evidence type="ECO:0000313" key="2">
    <source>
        <dbReference type="Proteomes" id="UP000244754"/>
    </source>
</evidence>
<sequence length="264" mass="27683">MKRTRLAALATSLAVVATGVAAPHARAWENGYNAATDTCTITFTESDQEKVNDAYRQLFELIARNAFAGLSEREGAGLIEAYALDPATKNAALLSPDAETRGAQTRFFMSTGDDHSNYVRGVAFANLSKREVIEDGDREIVMFPAQAHEEGGPLYGVDLAGVAMAAAWTSAIDGGISGAKDLIVETAKENYPRFAAPILTYSKAFEACANKKDSTGAVSSGSSLSGDQLSSIGIAGGVVALILIAALGFAARPLVDQWVAGMNR</sequence>
<evidence type="ECO:0000313" key="1">
    <source>
        <dbReference type="EMBL" id="AWB84731.1"/>
    </source>
</evidence>
<proteinExistence type="predicted"/>
<dbReference type="EMBL" id="CP026948">
    <property type="protein sequence ID" value="AWB84731.1"/>
    <property type="molecule type" value="Genomic_DNA"/>
</dbReference>
<organism evidence="1 2">
    <name type="scientific">Corynebacterium liangguodongii</name>
    <dbReference type="NCBI Taxonomy" id="2079535"/>
    <lineage>
        <taxon>Bacteria</taxon>
        <taxon>Bacillati</taxon>
        <taxon>Actinomycetota</taxon>
        <taxon>Actinomycetes</taxon>
        <taxon>Mycobacteriales</taxon>
        <taxon>Corynebacteriaceae</taxon>
        <taxon>Corynebacterium</taxon>
    </lineage>
</organism>
<dbReference type="OrthoDB" id="4427007at2"/>
<accession>A0A2S0WG30</accession>